<evidence type="ECO:0000256" key="5">
    <source>
        <dbReference type="ARBA" id="ARBA00022801"/>
    </source>
</evidence>
<keyword evidence="4 8" id="KW-0479">Metal-binding</keyword>
<dbReference type="PROSITE" id="PS00903">
    <property type="entry name" value="CYT_DCMP_DEAMINASES_1"/>
    <property type="match status" value="1"/>
</dbReference>
<reference evidence="10" key="2">
    <citation type="journal article" date="2023" name="Biology">
        <title>Prokaryotic Life Associated with Coal-Fire Gas Vents Revealed by Metagenomics.</title>
        <authorList>
            <person name="Kadnikov V.V."/>
            <person name="Mardanov A.V."/>
            <person name="Beletsky A.V."/>
            <person name="Karnachuk O.V."/>
            <person name="Ravin N.V."/>
        </authorList>
    </citation>
    <scope>NUCLEOTIDE SEQUENCE</scope>
    <source>
        <strain evidence="10">Bu02</strain>
    </source>
</reference>
<comment type="catalytic activity">
    <reaction evidence="7 8">
        <text>adenosine(34) in tRNA + H2O + H(+) = inosine(34) in tRNA + NH4(+)</text>
        <dbReference type="Rhea" id="RHEA:43168"/>
        <dbReference type="Rhea" id="RHEA-COMP:10373"/>
        <dbReference type="Rhea" id="RHEA-COMP:10374"/>
        <dbReference type="ChEBI" id="CHEBI:15377"/>
        <dbReference type="ChEBI" id="CHEBI:15378"/>
        <dbReference type="ChEBI" id="CHEBI:28938"/>
        <dbReference type="ChEBI" id="CHEBI:74411"/>
        <dbReference type="ChEBI" id="CHEBI:82852"/>
        <dbReference type="EC" id="3.5.4.33"/>
    </reaction>
</comment>
<sequence length="155" mass="17092">MELALEEARKAYALGEVPVGAVILRGDRVLSRGHNLKETLGDPTAHAEILAIRRAARLTGGWRILDAAMYVTLEPCPMCAGAIVMARIPLLVIGAKDPRTGACGSLWDITRDDRLNHRVQVVTGVMEPECRRILEDFFRELRAKTEPEDMTTGSK</sequence>
<comment type="subunit">
    <text evidence="2 8">Homodimer.</text>
</comment>
<comment type="similarity">
    <text evidence="1">Belongs to the cytidine and deoxycytidylate deaminase family. ADAT2 subfamily.</text>
</comment>
<dbReference type="InterPro" id="IPR016192">
    <property type="entry name" value="APOBEC/CMP_deaminase_Zn-bd"/>
</dbReference>
<dbReference type="InterPro" id="IPR058535">
    <property type="entry name" value="MafB19-deam"/>
</dbReference>
<proteinExistence type="inferred from homology"/>
<protein>
    <recommendedName>
        <fullName evidence="8">tRNA-specific adenosine deaminase</fullName>
        <ecNumber evidence="8">3.5.4.33</ecNumber>
    </recommendedName>
</protein>
<comment type="function">
    <text evidence="8">Catalyzes the deamination of adenosine to inosine at the wobble position 34 of tRNA(Arg2).</text>
</comment>
<keyword evidence="3 8" id="KW-0819">tRNA processing</keyword>
<feature type="binding site" evidence="8">
    <location>
        <position position="76"/>
    </location>
    <ligand>
        <name>Zn(2+)</name>
        <dbReference type="ChEBI" id="CHEBI:29105"/>
        <note>catalytic</note>
    </ligand>
</feature>
<feature type="binding site" evidence="8">
    <location>
        <position position="79"/>
    </location>
    <ligand>
        <name>Zn(2+)</name>
        <dbReference type="ChEBI" id="CHEBI:29105"/>
        <note>catalytic</note>
    </ligand>
</feature>
<evidence type="ECO:0000259" key="9">
    <source>
        <dbReference type="PROSITE" id="PS51747"/>
    </source>
</evidence>
<feature type="binding site" evidence="8">
    <location>
        <position position="46"/>
    </location>
    <ligand>
        <name>Zn(2+)</name>
        <dbReference type="ChEBI" id="CHEBI:29105"/>
        <note>catalytic</note>
    </ligand>
</feature>
<feature type="domain" description="CMP/dCMP-type deaminase" evidence="9">
    <location>
        <begin position="1"/>
        <end position="122"/>
    </location>
</feature>
<dbReference type="InterPro" id="IPR028883">
    <property type="entry name" value="tRNA_aden_deaminase"/>
</dbReference>
<dbReference type="PANTHER" id="PTHR11079">
    <property type="entry name" value="CYTOSINE DEAMINASE FAMILY MEMBER"/>
    <property type="match status" value="1"/>
</dbReference>
<dbReference type="PROSITE" id="PS51747">
    <property type="entry name" value="CYT_DCMP_DEAMINASES_2"/>
    <property type="match status" value="1"/>
</dbReference>
<dbReference type="InterPro" id="IPR016193">
    <property type="entry name" value="Cytidine_deaminase-like"/>
</dbReference>
<dbReference type="KEGG" id="fcz:IMF26_07205"/>
<dbReference type="GO" id="GO:0008270">
    <property type="term" value="F:zinc ion binding"/>
    <property type="evidence" value="ECO:0007669"/>
    <property type="project" value="UniProtKB-UniRule"/>
</dbReference>
<dbReference type="EMBL" id="CP062796">
    <property type="protein sequence ID" value="QUL99627.1"/>
    <property type="molecule type" value="Genomic_DNA"/>
</dbReference>
<feature type="active site" description="Proton donor" evidence="8">
    <location>
        <position position="48"/>
    </location>
</feature>
<keyword evidence="5 8" id="KW-0378">Hydrolase</keyword>
<dbReference type="NCBIfam" id="NF008113">
    <property type="entry name" value="PRK10860.1"/>
    <property type="match status" value="1"/>
</dbReference>
<dbReference type="FunFam" id="3.40.140.10:FF:000005">
    <property type="entry name" value="tRNA-specific adenosine deaminase"/>
    <property type="match status" value="1"/>
</dbReference>
<dbReference type="CDD" id="cd01285">
    <property type="entry name" value="nucleoside_deaminase"/>
    <property type="match status" value="1"/>
</dbReference>
<organism evidence="10">
    <name type="scientific">Candidatus Fermentithermobacillus carboniphilus</name>
    <dbReference type="NCBI Taxonomy" id="3085328"/>
    <lineage>
        <taxon>Bacteria</taxon>
        <taxon>Bacillati</taxon>
        <taxon>Bacillota</taxon>
        <taxon>Candidatus Fermentithermobacillia</taxon>
        <taxon>Candidatus Fermentithermobacillales</taxon>
        <taxon>Candidatus Fermentithermobacillaceae</taxon>
        <taxon>Candidatus Fermentithermobacillus</taxon>
    </lineage>
</organism>
<dbReference type="GO" id="GO:0002100">
    <property type="term" value="P:tRNA wobble adenosine to inosine editing"/>
    <property type="evidence" value="ECO:0007669"/>
    <property type="project" value="UniProtKB-UniRule"/>
</dbReference>
<dbReference type="AlphaFoldDB" id="A0AAT9LF33"/>
<dbReference type="InterPro" id="IPR002125">
    <property type="entry name" value="CMP_dCMP_dom"/>
</dbReference>
<accession>A0AAT9LF33</accession>
<dbReference type="EC" id="3.5.4.33" evidence="8"/>
<dbReference type="Pfam" id="PF14437">
    <property type="entry name" value="MafB19-deam"/>
    <property type="match status" value="1"/>
</dbReference>
<evidence type="ECO:0000256" key="3">
    <source>
        <dbReference type="ARBA" id="ARBA00022694"/>
    </source>
</evidence>
<evidence type="ECO:0000256" key="8">
    <source>
        <dbReference type="HAMAP-Rule" id="MF_00972"/>
    </source>
</evidence>
<evidence type="ECO:0000256" key="6">
    <source>
        <dbReference type="ARBA" id="ARBA00022833"/>
    </source>
</evidence>
<dbReference type="Gene3D" id="3.40.140.10">
    <property type="entry name" value="Cytidine Deaminase, domain 2"/>
    <property type="match status" value="1"/>
</dbReference>
<evidence type="ECO:0000313" key="10">
    <source>
        <dbReference type="EMBL" id="QUL99627.1"/>
    </source>
</evidence>
<reference evidence="10" key="1">
    <citation type="submission" date="2020-10" db="EMBL/GenBank/DDBJ databases">
        <authorList>
            <person name="Kadnikov V."/>
            <person name="Beletsky A.V."/>
            <person name="Mardanov A.V."/>
            <person name="Karnachuk O.V."/>
            <person name="Ravin N.V."/>
        </authorList>
    </citation>
    <scope>NUCLEOTIDE SEQUENCE</scope>
    <source>
        <strain evidence="10">Bu02</strain>
    </source>
</reference>
<evidence type="ECO:0000256" key="7">
    <source>
        <dbReference type="ARBA" id="ARBA00048045"/>
    </source>
</evidence>
<dbReference type="SUPFAM" id="SSF53927">
    <property type="entry name" value="Cytidine deaminase-like"/>
    <property type="match status" value="1"/>
</dbReference>
<evidence type="ECO:0000256" key="2">
    <source>
        <dbReference type="ARBA" id="ARBA00011738"/>
    </source>
</evidence>
<keyword evidence="6 8" id="KW-0862">Zinc</keyword>
<name>A0AAT9LF33_9FIRM</name>
<evidence type="ECO:0000256" key="4">
    <source>
        <dbReference type="ARBA" id="ARBA00022723"/>
    </source>
</evidence>
<comment type="cofactor">
    <cofactor evidence="8">
        <name>Zn(2+)</name>
        <dbReference type="ChEBI" id="CHEBI:29105"/>
    </cofactor>
    <text evidence="8">Binds 1 zinc ion per subunit.</text>
</comment>
<evidence type="ECO:0000256" key="1">
    <source>
        <dbReference type="ARBA" id="ARBA00010669"/>
    </source>
</evidence>
<dbReference type="GO" id="GO:0052717">
    <property type="term" value="F:tRNA-specific adenosine-34 deaminase activity"/>
    <property type="evidence" value="ECO:0007669"/>
    <property type="project" value="UniProtKB-UniRule"/>
</dbReference>
<dbReference type="HAMAP" id="MF_00972">
    <property type="entry name" value="tRNA_aden_deaminase"/>
    <property type="match status" value="1"/>
</dbReference>
<gene>
    <name evidence="8" type="primary">tadA</name>
    <name evidence="10" type="ORF">IMF26_07205</name>
</gene>
<dbReference type="PANTHER" id="PTHR11079:SF202">
    <property type="entry name" value="TRNA-SPECIFIC ADENOSINE DEAMINASE"/>
    <property type="match status" value="1"/>
</dbReference>